<feature type="domain" description="Cyclic nucleotide-binding" evidence="2">
    <location>
        <begin position="139"/>
        <end position="188"/>
    </location>
</feature>
<dbReference type="EMBL" id="MPUH01000643">
    <property type="protein sequence ID" value="OMJ76222.1"/>
    <property type="molecule type" value="Genomic_DNA"/>
</dbReference>
<dbReference type="PROSITE" id="PS50042">
    <property type="entry name" value="CNMP_BINDING_3"/>
    <property type="match status" value="1"/>
</dbReference>
<evidence type="ECO:0000313" key="4">
    <source>
        <dbReference type="Proteomes" id="UP000187209"/>
    </source>
</evidence>
<feature type="compositionally biased region" description="Polar residues" evidence="1">
    <location>
        <begin position="13"/>
        <end position="29"/>
    </location>
</feature>
<gene>
    <name evidence="3" type="ORF">SteCoe_24441</name>
</gene>
<keyword evidence="4" id="KW-1185">Reference proteome</keyword>
<dbReference type="OrthoDB" id="68328at2759"/>
<feature type="region of interest" description="Disordered" evidence="1">
    <location>
        <begin position="1"/>
        <end position="35"/>
    </location>
</feature>
<dbReference type="InterPro" id="IPR000595">
    <property type="entry name" value="cNMP-bd_dom"/>
</dbReference>
<dbReference type="AlphaFoldDB" id="A0A1R2BHH8"/>
<evidence type="ECO:0000259" key="2">
    <source>
        <dbReference type="PROSITE" id="PS50042"/>
    </source>
</evidence>
<sequence>MTSKIHQGHFIPQTPNEPNSNQHFNLFSKDSNKDKTQRSVTAQHANFTLDQEYQSPLNSLDKTQTVDRNLINPITPKIILSKKVLELSQRKVLENIEFLHTISIFSSWPRSKLSKILYMFKTKNFVKGQYAFKQNVISIFSSWPRSKLSKILYMFKTKNFVKGQYAFKQNEIPSHVYIVTKGNFTITKSIAKEKEDKSQVFNNTIIKRFENKSPKKIVKVDLVVKGEKEILGAEEVMNGAKFRVFSCVCNTAVAEVLVVNAGDFVNKLLRGDIKENYSKTLRLDQEWLSFRSQNIEETAFLSKTFNQTRNNYDYRFSKDLIEIQKPKSKARSLVAKSDKIITDLQDLKSIKKQKHESIAIRWSSCETSNIHMTKIKRGDKRLAPPNFLLKLRQKLIKKPQNLEADNLSL</sequence>
<comment type="caution">
    <text evidence="3">The sequence shown here is derived from an EMBL/GenBank/DDBJ whole genome shotgun (WGS) entry which is preliminary data.</text>
</comment>
<dbReference type="Proteomes" id="UP000187209">
    <property type="component" value="Unassembled WGS sequence"/>
</dbReference>
<dbReference type="PANTHER" id="PTHR23011:SF28">
    <property type="entry name" value="CYCLIC NUCLEOTIDE-BINDING DOMAIN CONTAINING PROTEIN"/>
    <property type="match status" value="1"/>
</dbReference>
<dbReference type="InterPro" id="IPR018490">
    <property type="entry name" value="cNMP-bd_dom_sf"/>
</dbReference>
<dbReference type="Gene3D" id="2.60.120.10">
    <property type="entry name" value="Jelly Rolls"/>
    <property type="match status" value="1"/>
</dbReference>
<accession>A0A1R2BHH8</accession>
<name>A0A1R2BHH8_9CILI</name>
<proteinExistence type="predicted"/>
<dbReference type="PANTHER" id="PTHR23011">
    <property type="entry name" value="CYCLIC NUCLEOTIDE-BINDING DOMAIN CONTAINING PROTEIN"/>
    <property type="match status" value="1"/>
</dbReference>
<evidence type="ECO:0000256" key="1">
    <source>
        <dbReference type="SAM" id="MobiDB-lite"/>
    </source>
</evidence>
<protein>
    <recommendedName>
        <fullName evidence="2">Cyclic nucleotide-binding domain-containing protein</fullName>
    </recommendedName>
</protein>
<dbReference type="SUPFAM" id="SSF51206">
    <property type="entry name" value="cAMP-binding domain-like"/>
    <property type="match status" value="2"/>
</dbReference>
<evidence type="ECO:0000313" key="3">
    <source>
        <dbReference type="EMBL" id="OMJ76222.1"/>
    </source>
</evidence>
<organism evidence="3 4">
    <name type="scientific">Stentor coeruleus</name>
    <dbReference type="NCBI Taxonomy" id="5963"/>
    <lineage>
        <taxon>Eukaryota</taxon>
        <taxon>Sar</taxon>
        <taxon>Alveolata</taxon>
        <taxon>Ciliophora</taxon>
        <taxon>Postciliodesmatophora</taxon>
        <taxon>Heterotrichea</taxon>
        <taxon>Heterotrichida</taxon>
        <taxon>Stentoridae</taxon>
        <taxon>Stentor</taxon>
    </lineage>
</organism>
<dbReference type="InterPro" id="IPR014710">
    <property type="entry name" value="RmlC-like_jellyroll"/>
</dbReference>
<dbReference type="CDD" id="cd00038">
    <property type="entry name" value="CAP_ED"/>
    <property type="match status" value="1"/>
</dbReference>
<reference evidence="3 4" key="1">
    <citation type="submission" date="2016-11" db="EMBL/GenBank/DDBJ databases">
        <title>The macronuclear genome of Stentor coeruleus: a giant cell with tiny introns.</title>
        <authorList>
            <person name="Slabodnick M."/>
            <person name="Ruby J.G."/>
            <person name="Reiff S.B."/>
            <person name="Swart E.C."/>
            <person name="Gosai S."/>
            <person name="Prabakaran S."/>
            <person name="Witkowska E."/>
            <person name="Larue G.E."/>
            <person name="Fisher S."/>
            <person name="Freeman R.M."/>
            <person name="Gunawardena J."/>
            <person name="Chu W."/>
            <person name="Stover N.A."/>
            <person name="Gregory B.D."/>
            <person name="Nowacki M."/>
            <person name="Derisi J."/>
            <person name="Roy S.W."/>
            <person name="Marshall W.F."/>
            <person name="Sood P."/>
        </authorList>
    </citation>
    <scope>NUCLEOTIDE SEQUENCE [LARGE SCALE GENOMIC DNA]</scope>
    <source>
        <strain evidence="3">WM001</strain>
    </source>
</reference>